<gene>
    <name evidence="1" type="ORF">HPP92_014302</name>
</gene>
<keyword evidence="2" id="KW-1185">Reference proteome</keyword>
<evidence type="ECO:0000313" key="2">
    <source>
        <dbReference type="Proteomes" id="UP000636800"/>
    </source>
</evidence>
<accession>A0A835UZF1</accession>
<dbReference type="Proteomes" id="UP000636800">
    <property type="component" value="Chromosome 6"/>
</dbReference>
<evidence type="ECO:0000313" key="1">
    <source>
        <dbReference type="EMBL" id="KAG0477461.1"/>
    </source>
</evidence>
<organism evidence="1 2">
    <name type="scientific">Vanilla planifolia</name>
    <name type="common">Vanilla</name>
    <dbReference type="NCBI Taxonomy" id="51239"/>
    <lineage>
        <taxon>Eukaryota</taxon>
        <taxon>Viridiplantae</taxon>
        <taxon>Streptophyta</taxon>
        <taxon>Embryophyta</taxon>
        <taxon>Tracheophyta</taxon>
        <taxon>Spermatophyta</taxon>
        <taxon>Magnoliopsida</taxon>
        <taxon>Liliopsida</taxon>
        <taxon>Asparagales</taxon>
        <taxon>Orchidaceae</taxon>
        <taxon>Vanilloideae</taxon>
        <taxon>Vanilleae</taxon>
        <taxon>Vanilla</taxon>
    </lineage>
</organism>
<reference evidence="1 2" key="1">
    <citation type="journal article" date="2020" name="Nat. Food">
        <title>A phased Vanilla planifolia genome enables genetic improvement of flavour and production.</title>
        <authorList>
            <person name="Hasing T."/>
            <person name="Tang H."/>
            <person name="Brym M."/>
            <person name="Khazi F."/>
            <person name="Huang T."/>
            <person name="Chambers A.H."/>
        </authorList>
    </citation>
    <scope>NUCLEOTIDE SEQUENCE [LARGE SCALE GENOMIC DNA]</scope>
    <source>
        <tissue evidence="1">Leaf</tissue>
    </source>
</reference>
<proteinExistence type="predicted"/>
<dbReference type="OrthoDB" id="604034at2759"/>
<dbReference type="AlphaFoldDB" id="A0A835UZF1"/>
<comment type="caution">
    <text evidence="1">The sequence shown here is derived from an EMBL/GenBank/DDBJ whole genome shotgun (WGS) entry which is preliminary data.</text>
</comment>
<name>A0A835UZF1_VANPL</name>
<protein>
    <submittedName>
        <fullName evidence="1">Uncharacterized protein</fullName>
    </submittedName>
</protein>
<dbReference type="EMBL" id="JADCNL010000006">
    <property type="protein sequence ID" value="KAG0477461.1"/>
    <property type="molecule type" value="Genomic_DNA"/>
</dbReference>
<sequence>MEKKERKRKLIFYVAETILKAGRGFAVLLKEETKVLETWKLWETPRSTTWSPRCGAVLRSKASEMARFA</sequence>